<evidence type="ECO:0000313" key="10">
    <source>
        <dbReference type="EMBL" id="KAJ7384657.1"/>
    </source>
</evidence>
<dbReference type="EMBL" id="MU825885">
    <property type="protein sequence ID" value="KAJ7384657.1"/>
    <property type="molecule type" value="Genomic_DNA"/>
</dbReference>
<dbReference type="PANTHER" id="PTHR21212:SF0">
    <property type="entry name" value="SEIPIN"/>
    <property type="match status" value="1"/>
</dbReference>
<gene>
    <name evidence="10" type="primary">BSCL2</name>
    <name evidence="10" type="ORF">OS493_020237</name>
</gene>
<keyword evidence="4" id="KW-0256">Endoplasmic reticulum</keyword>
<evidence type="ECO:0000256" key="1">
    <source>
        <dbReference type="ARBA" id="ARBA00004477"/>
    </source>
</evidence>
<sequence length="428" mass="48112">MPTVSHVRPVFLLFNSGCENSRDKANLCSFPEANLSLSTGERTLMRGQRYQVFLDLEMPHSPVNEKLGMFMVKVTLISDSGKVLASSERSGMLHYQSALLQSLATVFYSLPMVLGFAEEKQIVRINLFEEYVEDSYHPAVGANVIVLSKEIEIYSAALRIEAHFAGLRYIMINWPVTSALLAITINFFIISTVFFFAYSAFSPDPGYEEDVQPAADLDTVTQEQQRALTTRRAGREGPGTENLNTSTTGRFKPRKLRMSQNQAHSNSNGGLTRCASFPSTRWDRCLLHGAPSSTTHQASCALHRHGPRYHSNDDLADCRGCSCPDRVVGGDSEPCGKPARFQDLRPSTDSRIDTEPYYILNFRGGRAWRSRRRSYADGHVSIEGDVRYPVARHGTDEDGYPVTRAWCQWSQVQVHLEESARTWRLVQR</sequence>
<dbReference type="PANTHER" id="PTHR21212">
    <property type="entry name" value="BERNARDINELLI-SEIP CONGENITAL LIPODYSTROPHY 2 HOMOLOG BSCL2 PROTEIN"/>
    <property type="match status" value="1"/>
</dbReference>
<name>A0A9X0D2C9_9CNID</name>
<keyword evidence="3 9" id="KW-0812">Transmembrane</keyword>
<comment type="caution">
    <text evidence="10">The sequence shown here is derived from an EMBL/GenBank/DDBJ whole genome shotgun (WGS) entry which is preliminary data.</text>
</comment>
<evidence type="ECO:0000256" key="6">
    <source>
        <dbReference type="ARBA" id="ARBA00023098"/>
    </source>
</evidence>
<feature type="transmembrane region" description="Helical" evidence="9">
    <location>
        <begin position="178"/>
        <end position="201"/>
    </location>
</feature>
<dbReference type="GO" id="GO:0006629">
    <property type="term" value="P:lipid metabolic process"/>
    <property type="evidence" value="ECO:0007669"/>
    <property type="project" value="UniProtKB-KW"/>
</dbReference>
<feature type="region of interest" description="Disordered" evidence="8">
    <location>
        <begin position="229"/>
        <end position="249"/>
    </location>
</feature>
<keyword evidence="6" id="KW-0443">Lipid metabolism</keyword>
<comment type="subcellular location">
    <subcellularLocation>
        <location evidence="1">Endoplasmic reticulum membrane</location>
        <topology evidence="1">Multi-pass membrane protein</topology>
    </subcellularLocation>
</comment>
<keyword evidence="11" id="KW-1185">Reference proteome</keyword>
<evidence type="ECO:0000256" key="7">
    <source>
        <dbReference type="ARBA" id="ARBA00023136"/>
    </source>
</evidence>
<accession>A0A9X0D2C9</accession>
<evidence type="ECO:0000256" key="2">
    <source>
        <dbReference type="ARBA" id="ARBA00022064"/>
    </source>
</evidence>
<evidence type="ECO:0000256" key="5">
    <source>
        <dbReference type="ARBA" id="ARBA00022989"/>
    </source>
</evidence>
<evidence type="ECO:0000256" key="9">
    <source>
        <dbReference type="SAM" id="Phobius"/>
    </source>
</evidence>
<evidence type="ECO:0000256" key="8">
    <source>
        <dbReference type="SAM" id="MobiDB-lite"/>
    </source>
</evidence>
<proteinExistence type="predicted"/>
<dbReference type="AlphaFoldDB" id="A0A9X0D2C9"/>
<evidence type="ECO:0000256" key="3">
    <source>
        <dbReference type="ARBA" id="ARBA00022692"/>
    </source>
</evidence>
<evidence type="ECO:0000256" key="4">
    <source>
        <dbReference type="ARBA" id="ARBA00022824"/>
    </source>
</evidence>
<dbReference type="CDD" id="cd23995">
    <property type="entry name" value="Seipin_BSCL2_like"/>
    <property type="match status" value="1"/>
</dbReference>
<organism evidence="10 11">
    <name type="scientific">Desmophyllum pertusum</name>
    <dbReference type="NCBI Taxonomy" id="174260"/>
    <lineage>
        <taxon>Eukaryota</taxon>
        <taxon>Metazoa</taxon>
        <taxon>Cnidaria</taxon>
        <taxon>Anthozoa</taxon>
        <taxon>Hexacorallia</taxon>
        <taxon>Scleractinia</taxon>
        <taxon>Caryophylliina</taxon>
        <taxon>Caryophylliidae</taxon>
        <taxon>Desmophyllum</taxon>
    </lineage>
</organism>
<evidence type="ECO:0000313" key="11">
    <source>
        <dbReference type="Proteomes" id="UP001163046"/>
    </source>
</evidence>
<keyword evidence="7 9" id="KW-0472">Membrane</keyword>
<dbReference type="OrthoDB" id="3990054at2759"/>
<keyword evidence="5 9" id="KW-1133">Transmembrane helix</keyword>
<dbReference type="GO" id="GO:0005789">
    <property type="term" value="C:endoplasmic reticulum membrane"/>
    <property type="evidence" value="ECO:0007669"/>
    <property type="project" value="UniProtKB-SubCell"/>
</dbReference>
<dbReference type="InterPro" id="IPR009617">
    <property type="entry name" value="Seipin"/>
</dbReference>
<protein>
    <recommendedName>
        <fullName evidence="2">Seipin</fullName>
    </recommendedName>
</protein>
<dbReference type="Proteomes" id="UP001163046">
    <property type="component" value="Unassembled WGS sequence"/>
</dbReference>
<dbReference type="Pfam" id="PF06775">
    <property type="entry name" value="Seipin"/>
    <property type="match status" value="1"/>
</dbReference>
<dbReference type="GO" id="GO:0140042">
    <property type="term" value="P:lipid droplet formation"/>
    <property type="evidence" value="ECO:0007669"/>
    <property type="project" value="UniProtKB-ARBA"/>
</dbReference>
<reference evidence="10" key="1">
    <citation type="submission" date="2023-01" db="EMBL/GenBank/DDBJ databases">
        <title>Genome assembly of the deep-sea coral Lophelia pertusa.</title>
        <authorList>
            <person name="Herrera S."/>
            <person name="Cordes E."/>
        </authorList>
    </citation>
    <scope>NUCLEOTIDE SEQUENCE</scope>
    <source>
        <strain evidence="10">USNM1676648</strain>
        <tissue evidence="10">Polyp</tissue>
    </source>
</reference>